<reference evidence="2 3" key="1">
    <citation type="submission" date="2019-10" db="EMBL/GenBank/DDBJ databases">
        <authorList>
            <person name="Palmer J.M."/>
        </authorList>
    </citation>
    <scope>NUCLEOTIDE SEQUENCE [LARGE SCALE GENOMIC DNA]</scope>
    <source>
        <strain evidence="2 3">TWF718</strain>
    </source>
</reference>
<feature type="compositionally biased region" description="Acidic residues" evidence="1">
    <location>
        <begin position="125"/>
        <end position="134"/>
    </location>
</feature>
<dbReference type="EMBL" id="JAVHNR010000003">
    <property type="protein sequence ID" value="KAK6347523.1"/>
    <property type="molecule type" value="Genomic_DNA"/>
</dbReference>
<dbReference type="AlphaFoldDB" id="A0AAN8MPU1"/>
<gene>
    <name evidence="2" type="ORF">TWF718_005364</name>
</gene>
<feature type="compositionally biased region" description="Polar residues" evidence="1">
    <location>
        <begin position="36"/>
        <end position="49"/>
    </location>
</feature>
<feature type="region of interest" description="Disordered" evidence="1">
    <location>
        <begin position="234"/>
        <end position="262"/>
    </location>
</feature>
<feature type="region of interest" description="Disordered" evidence="1">
    <location>
        <begin position="104"/>
        <end position="134"/>
    </location>
</feature>
<feature type="region of interest" description="Disordered" evidence="1">
    <location>
        <begin position="27"/>
        <end position="87"/>
    </location>
</feature>
<name>A0AAN8MPU1_9PEZI</name>
<comment type="caution">
    <text evidence="2">The sequence shown here is derived from an EMBL/GenBank/DDBJ whole genome shotgun (WGS) entry which is preliminary data.</text>
</comment>
<feature type="compositionally biased region" description="Basic and acidic residues" evidence="1">
    <location>
        <begin position="68"/>
        <end position="83"/>
    </location>
</feature>
<evidence type="ECO:0000313" key="2">
    <source>
        <dbReference type="EMBL" id="KAK6347523.1"/>
    </source>
</evidence>
<keyword evidence="3" id="KW-1185">Reference proteome</keyword>
<organism evidence="2 3">
    <name type="scientific">Orbilia javanica</name>
    <dbReference type="NCBI Taxonomy" id="47235"/>
    <lineage>
        <taxon>Eukaryota</taxon>
        <taxon>Fungi</taxon>
        <taxon>Dikarya</taxon>
        <taxon>Ascomycota</taxon>
        <taxon>Pezizomycotina</taxon>
        <taxon>Orbiliomycetes</taxon>
        <taxon>Orbiliales</taxon>
        <taxon>Orbiliaceae</taxon>
        <taxon>Orbilia</taxon>
    </lineage>
</organism>
<proteinExistence type="predicted"/>
<dbReference type="Proteomes" id="UP001313282">
    <property type="component" value="Unassembled WGS sequence"/>
</dbReference>
<feature type="compositionally biased region" description="Basic residues" evidence="1">
    <location>
        <begin position="104"/>
        <end position="118"/>
    </location>
</feature>
<accession>A0AAN8MPU1</accession>
<evidence type="ECO:0000313" key="3">
    <source>
        <dbReference type="Proteomes" id="UP001313282"/>
    </source>
</evidence>
<protein>
    <submittedName>
        <fullName evidence="2">Uncharacterized protein</fullName>
    </submittedName>
</protein>
<sequence length="262" mass="29540">MPYLLGILFDMNGNLLQEFPEIKPLGVQEKPKLEPKTQNTVTGDSVKATTHSEPKDSAVTSKSNVQKAPKDGKIEEPRNRQEIAVKGQDSDDCIITSSRLLKKKSLPGRNGNKKKSKAQKKETTPDSDDDTDASIDERIKELTNVAADEEFLGYCCEEYFKDLSVLFERVPINDKKVKDLKFLLCKGFLYFRIQDLKQYLVPELPRDDPDLLVMYSTLAFCLLRGKNEVKEVLGPNDEVGSDTSTSTLRRSPRLSTRYGSRS</sequence>
<feature type="compositionally biased region" description="Low complexity" evidence="1">
    <location>
        <begin position="243"/>
        <end position="262"/>
    </location>
</feature>
<evidence type="ECO:0000256" key="1">
    <source>
        <dbReference type="SAM" id="MobiDB-lite"/>
    </source>
</evidence>